<sequence length="395" mass="44524">MGGNAFRALLSSTAFPRLPPPVYKSIKGRFVPRLKALYSFADVPREAPEKKDFGDLDILVATPKEAHSLGVTHEMVKSTLGAEFMIPMEGNRTSNYAVPVGLGEWAPLGYGAEEIEHRKATDDGKIYYQVDVHVCQDKSEWDRYFFFHAYGDFGMILGLIARNVGLHLGVKGLKMPDPPNPALHLSDSFDEITEFLGISLATFREGFKTKREVFEWAASVKYFDAKNFRSRGPGISKVKPERKMYAEFVEWVQKTKPLASVYADDGFDERVQKVRRDALVFFQKKEEYENMAKAAAQARTVRALRKDSFSGHVVRDWTGLGEHWKGVKIIMDEVRARMGGDAAIVEFLRENSEDDLKTIVLQVQDDLGIKPRQQAATLSPTSRRAPDSELEAPLR</sequence>
<organism evidence="2 3">
    <name type="scientific">Agrocybe pediades</name>
    <dbReference type="NCBI Taxonomy" id="84607"/>
    <lineage>
        <taxon>Eukaryota</taxon>
        <taxon>Fungi</taxon>
        <taxon>Dikarya</taxon>
        <taxon>Basidiomycota</taxon>
        <taxon>Agaricomycotina</taxon>
        <taxon>Agaricomycetes</taxon>
        <taxon>Agaricomycetidae</taxon>
        <taxon>Agaricales</taxon>
        <taxon>Agaricineae</taxon>
        <taxon>Strophariaceae</taxon>
        <taxon>Agrocybe</taxon>
    </lineage>
</organism>
<evidence type="ECO:0000313" key="2">
    <source>
        <dbReference type="EMBL" id="KAF4617154.1"/>
    </source>
</evidence>
<evidence type="ECO:0000256" key="1">
    <source>
        <dbReference type="SAM" id="MobiDB-lite"/>
    </source>
</evidence>
<evidence type="ECO:0000313" key="3">
    <source>
        <dbReference type="Proteomes" id="UP000521872"/>
    </source>
</evidence>
<dbReference type="Proteomes" id="UP000521872">
    <property type="component" value="Unassembled WGS sequence"/>
</dbReference>
<protein>
    <submittedName>
        <fullName evidence="2">Uncharacterized protein</fullName>
    </submittedName>
</protein>
<dbReference type="EMBL" id="JAACJL010000030">
    <property type="protein sequence ID" value="KAF4617154.1"/>
    <property type="molecule type" value="Genomic_DNA"/>
</dbReference>
<dbReference type="AlphaFoldDB" id="A0A8H4QUI2"/>
<accession>A0A8H4QUI2</accession>
<feature type="region of interest" description="Disordered" evidence="1">
    <location>
        <begin position="371"/>
        <end position="395"/>
    </location>
</feature>
<keyword evidence="3" id="KW-1185">Reference proteome</keyword>
<reference evidence="2 3" key="1">
    <citation type="submission" date="2019-12" db="EMBL/GenBank/DDBJ databases">
        <authorList>
            <person name="Floudas D."/>
            <person name="Bentzer J."/>
            <person name="Ahren D."/>
            <person name="Johansson T."/>
            <person name="Persson P."/>
            <person name="Tunlid A."/>
        </authorList>
    </citation>
    <scope>NUCLEOTIDE SEQUENCE [LARGE SCALE GENOMIC DNA]</scope>
    <source>
        <strain evidence="2 3">CBS 102.39</strain>
    </source>
</reference>
<name>A0A8H4QUI2_9AGAR</name>
<feature type="compositionally biased region" description="Basic and acidic residues" evidence="1">
    <location>
        <begin position="384"/>
        <end position="395"/>
    </location>
</feature>
<proteinExistence type="predicted"/>
<comment type="caution">
    <text evidence="2">The sequence shown here is derived from an EMBL/GenBank/DDBJ whole genome shotgun (WGS) entry which is preliminary data.</text>
</comment>
<gene>
    <name evidence="2" type="ORF">D9613_005945</name>
</gene>